<evidence type="ECO:0000313" key="1">
    <source>
        <dbReference type="EMBL" id="JAE12184.1"/>
    </source>
</evidence>
<proteinExistence type="predicted"/>
<dbReference type="EMBL" id="GBRH01185712">
    <property type="protein sequence ID" value="JAE12184.1"/>
    <property type="molecule type" value="Transcribed_RNA"/>
</dbReference>
<name>A0A0A9FLT5_ARUDO</name>
<organism evidence="1">
    <name type="scientific">Arundo donax</name>
    <name type="common">Giant reed</name>
    <name type="synonym">Donax arundinaceus</name>
    <dbReference type="NCBI Taxonomy" id="35708"/>
    <lineage>
        <taxon>Eukaryota</taxon>
        <taxon>Viridiplantae</taxon>
        <taxon>Streptophyta</taxon>
        <taxon>Embryophyta</taxon>
        <taxon>Tracheophyta</taxon>
        <taxon>Spermatophyta</taxon>
        <taxon>Magnoliopsida</taxon>
        <taxon>Liliopsida</taxon>
        <taxon>Poales</taxon>
        <taxon>Poaceae</taxon>
        <taxon>PACMAD clade</taxon>
        <taxon>Arundinoideae</taxon>
        <taxon>Arundineae</taxon>
        <taxon>Arundo</taxon>
    </lineage>
</organism>
<reference evidence="1" key="1">
    <citation type="submission" date="2014-09" db="EMBL/GenBank/DDBJ databases">
        <authorList>
            <person name="Magalhaes I.L.F."/>
            <person name="Oliveira U."/>
            <person name="Santos F.R."/>
            <person name="Vidigal T.H.D.A."/>
            <person name="Brescovit A.D."/>
            <person name="Santos A.J."/>
        </authorList>
    </citation>
    <scope>NUCLEOTIDE SEQUENCE</scope>
    <source>
        <tissue evidence="1">Shoot tissue taken approximately 20 cm above the soil surface</tissue>
    </source>
</reference>
<sequence length="28" mass="3345">MQALDRVKYLDCDDPFRFSESDHIRACL</sequence>
<protein>
    <submittedName>
        <fullName evidence="1">Uncharacterized protein</fullName>
    </submittedName>
</protein>
<accession>A0A0A9FLT5</accession>
<dbReference type="AlphaFoldDB" id="A0A0A9FLT5"/>
<reference evidence="1" key="2">
    <citation type="journal article" date="2015" name="Data Brief">
        <title>Shoot transcriptome of the giant reed, Arundo donax.</title>
        <authorList>
            <person name="Barrero R.A."/>
            <person name="Guerrero F.D."/>
            <person name="Moolhuijzen P."/>
            <person name="Goolsby J.A."/>
            <person name="Tidwell J."/>
            <person name="Bellgard S.E."/>
            <person name="Bellgard M.I."/>
        </authorList>
    </citation>
    <scope>NUCLEOTIDE SEQUENCE</scope>
    <source>
        <tissue evidence="1">Shoot tissue taken approximately 20 cm above the soil surface</tissue>
    </source>
</reference>